<dbReference type="PANTHER" id="PTHR14614">
    <property type="entry name" value="HEPATOCELLULAR CARCINOMA-ASSOCIATED ANTIGEN"/>
    <property type="match status" value="1"/>
</dbReference>
<dbReference type="Proteomes" id="UP001497453">
    <property type="component" value="Chromosome 1"/>
</dbReference>
<dbReference type="InterPro" id="IPR029063">
    <property type="entry name" value="SAM-dependent_MTases_sf"/>
</dbReference>
<name>A0ABP1CIU0_9APHY</name>
<evidence type="ECO:0000313" key="2">
    <source>
        <dbReference type="Proteomes" id="UP001497453"/>
    </source>
</evidence>
<dbReference type="Gene3D" id="3.40.50.150">
    <property type="entry name" value="Vaccinia Virus protein VP39"/>
    <property type="match status" value="1"/>
</dbReference>
<accession>A0ABP1CIU0</accession>
<reference evidence="2" key="1">
    <citation type="submission" date="2024-04" db="EMBL/GenBank/DDBJ databases">
        <authorList>
            <person name="Shaw F."/>
            <person name="Minotto A."/>
        </authorList>
    </citation>
    <scope>NUCLEOTIDE SEQUENCE [LARGE SCALE GENOMIC DNA]</scope>
</reference>
<proteinExistence type="predicted"/>
<dbReference type="Pfam" id="PF10294">
    <property type="entry name" value="Methyltransf_16"/>
    <property type="match status" value="1"/>
</dbReference>
<gene>
    <name evidence="1" type="ORF">GFSPODELE1_LOCUS378</name>
</gene>
<keyword evidence="2" id="KW-1185">Reference proteome</keyword>
<dbReference type="EMBL" id="OZ037944">
    <property type="protein sequence ID" value="CAL1694582.1"/>
    <property type="molecule type" value="Genomic_DNA"/>
</dbReference>
<dbReference type="PANTHER" id="PTHR14614:SF130">
    <property type="entry name" value="PROTEIN-LYSINE N-METHYLTRANSFERASE EEF2KMT"/>
    <property type="match status" value="1"/>
</dbReference>
<protein>
    <submittedName>
        <fullName evidence="1">Uncharacterized protein</fullName>
    </submittedName>
</protein>
<dbReference type="SUPFAM" id="SSF53335">
    <property type="entry name" value="S-adenosyl-L-methionine-dependent methyltransferases"/>
    <property type="match status" value="1"/>
</dbReference>
<sequence length="357" mass="39145">MLESIISLPPSLLNILGAFASLTPTKYIVFPQDLTFAEIHNFLLKFILLNSHFQQYPPASQYQTSFWKSAVEHVEAITDSENDEIDSQIYDHYVDLMSMTSTQTVGSAPPSPSYVTYFWTTSDGVSHSATLLESRTTIEGGTTGLKTWPASLTLANYLITHSDVIQNKRILELGCGIGLLGVIAATLQIPASPEKPQDAQSAICLTDVRIDVLERCQSNLDLPCNGSSRHPNISTRLLDWSDALNPSGQNELQQVLTAMSPDLILGADVVFDPAAIPSLVATLSMTLKLPTSGPQSREALIALTIRNPDTIALFLDSARRQLHVEELDVADNKSAFFGIPQANKSHNVKIYRLCYVR</sequence>
<dbReference type="InterPro" id="IPR019410">
    <property type="entry name" value="Methyltransf_16"/>
</dbReference>
<organism evidence="1 2">
    <name type="scientific">Somion occarium</name>
    <dbReference type="NCBI Taxonomy" id="3059160"/>
    <lineage>
        <taxon>Eukaryota</taxon>
        <taxon>Fungi</taxon>
        <taxon>Dikarya</taxon>
        <taxon>Basidiomycota</taxon>
        <taxon>Agaricomycotina</taxon>
        <taxon>Agaricomycetes</taxon>
        <taxon>Polyporales</taxon>
        <taxon>Cerrenaceae</taxon>
        <taxon>Somion</taxon>
    </lineage>
</organism>
<evidence type="ECO:0000313" key="1">
    <source>
        <dbReference type="EMBL" id="CAL1694582.1"/>
    </source>
</evidence>